<dbReference type="Proteomes" id="UP000494165">
    <property type="component" value="Unassembled WGS sequence"/>
</dbReference>
<evidence type="ECO:0000313" key="2">
    <source>
        <dbReference type="Proteomes" id="UP000494165"/>
    </source>
</evidence>
<reference evidence="1 2" key="1">
    <citation type="submission" date="2020-04" db="EMBL/GenBank/DDBJ databases">
        <authorList>
            <person name="Alioto T."/>
            <person name="Alioto T."/>
            <person name="Gomez Garrido J."/>
        </authorList>
    </citation>
    <scope>NUCLEOTIDE SEQUENCE [LARGE SCALE GENOMIC DNA]</scope>
</reference>
<sequence>MLEMYLSGVVWRRCRPARQQPAAGAPPPLEALSGQLLELANILDFSADSPKFVPPGELRRGLAVSLMTAPTCRRTIS</sequence>
<evidence type="ECO:0000313" key="1">
    <source>
        <dbReference type="EMBL" id="CAB3385262.1"/>
    </source>
</evidence>
<protein>
    <submittedName>
        <fullName evidence="1">Uncharacterized protein</fullName>
    </submittedName>
</protein>
<proteinExistence type="predicted"/>
<name>A0A8S1DW04_9INSE</name>
<gene>
    <name evidence="1" type="ORF">CLODIP_2_CD12221</name>
</gene>
<keyword evidence="2" id="KW-1185">Reference proteome</keyword>
<dbReference type="EMBL" id="CADEPI010000402">
    <property type="protein sequence ID" value="CAB3385262.1"/>
    <property type="molecule type" value="Genomic_DNA"/>
</dbReference>
<accession>A0A8S1DW04</accession>
<dbReference type="AlphaFoldDB" id="A0A8S1DW04"/>
<organism evidence="1 2">
    <name type="scientific">Cloeon dipterum</name>
    <dbReference type="NCBI Taxonomy" id="197152"/>
    <lineage>
        <taxon>Eukaryota</taxon>
        <taxon>Metazoa</taxon>
        <taxon>Ecdysozoa</taxon>
        <taxon>Arthropoda</taxon>
        <taxon>Hexapoda</taxon>
        <taxon>Insecta</taxon>
        <taxon>Pterygota</taxon>
        <taxon>Palaeoptera</taxon>
        <taxon>Ephemeroptera</taxon>
        <taxon>Pisciforma</taxon>
        <taxon>Baetidae</taxon>
        <taxon>Cloeon</taxon>
    </lineage>
</organism>
<comment type="caution">
    <text evidence="1">The sequence shown here is derived from an EMBL/GenBank/DDBJ whole genome shotgun (WGS) entry which is preliminary data.</text>
</comment>